<keyword evidence="11" id="KW-0007">Acetylation</keyword>
<comment type="similarity">
    <text evidence="4">Belongs to the MAPEG family.</text>
</comment>
<proteinExistence type="inferred from homology"/>
<evidence type="ECO:0000256" key="10">
    <source>
        <dbReference type="ARBA" id="ARBA00022989"/>
    </source>
</evidence>
<keyword evidence="12" id="KW-0496">Mitochondrion</keyword>
<dbReference type="SUPFAM" id="SSF161084">
    <property type="entry name" value="MAPEG domain-like"/>
    <property type="match status" value="1"/>
</dbReference>
<evidence type="ECO:0000256" key="17">
    <source>
        <dbReference type="SAM" id="Phobius"/>
    </source>
</evidence>
<accession>A0AAJ7BGX3</accession>
<evidence type="ECO:0000256" key="13">
    <source>
        <dbReference type="ARBA" id="ARBA00023136"/>
    </source>
</evidence>
<gene>
    <name evidence="19" type="primary">LOC107263226</name>
</gene>
<dbReference type="InterPro" id="IPR001129">
    <property type="entry name" value="Membr-assoc_MAPEG"/>
</dbReference>
<evidence type="ECO:0000313" key="18">
    <source>
        <dbReference type="Proteomes" id="UP000694920"/>
    </source>
</evidence>
<evidence type="ECO:0000256" key="15">
    <source>
        <dbReference type="ARBA" id="ARBA00039397"/>
    </source>
</evidence>
<dbReference type="PANTHER" id="PTHR10689:SF6">
    <property type="entry name" value="MICROSOMAL GLUTATHIONE S-TRANSFERASE 1"/>
    <property type="match status" value="1"/>
</dbReference>
<dbReference type="GO" id="GO:0005741">
    <property type="term" value="C:mitochondrial outer membrane"/>
    <property type="evidence" value="ECO:0007669"/>
    <property type="project" value="UniProtKB-SubCell"/>
</dbReference>
<dbReference type="EC" id="2.5.1.18" evidence="5"/>
<comment type="function">
    <text evidence="1">Conjugation of reduced glutathione to a wide number of exogenous and endogenous hydrophobic electrophiles.</text>
</comment>
<feature type="transmembrane region" description="Helical" evidence="17">
    <location>
        <begin position="12"/>
        <end position="32"/>
    </location>
</feature>
<evidence type="ECO:0000256" key="2">
    <source>
        <dbReference type="ARBA" id="ARBA00004294"/>
    </source>
</evidence>
<evidence type="ECO:0000256" key="16">
    <source>
        <dbReference type="ARBA" id="ARBA00049385"/>
    </source>
</evidence>
<evidence type="ECO:0000256" key="7">
    <source>
        <dbReference type="ARBA" id="ARBA00022692"/>
    </source>
</evidence>
<dbReference type="GO" id="GO:0004364">
    <property type="term" value="F:glutathione transferase activity"/>
    <property type="evidence" value="ECO:0007669"/>
    <property type="project" value="UniProtKB-EC"/>
</dbReference>
<keyword evidence="9" id="KW-0256">Endoplasmic reticulum</keyword>
<dbReference type="InterPro" id="IPR040162">
    <property type="entry name" value="MGST1-like"/>
</dbReference>
<keyword evidence="8" id="KW-1000">Mitochondrion outer membrane</keyword>
<keyword evidence="10 17" id="KW-1133">Transmembrane helix</keyword>
<evidence type="ECO:0000256" key="14">
    <source>
        <dbReference type="ARBA" id="ARBA00038540"/>
    </source>
</evidence>
<keyword evidence="6" id="KW-0808">Transferase</keyword>
<feature type="transmembrane region" description="Helical" evidence="17">
    <location>
        <begin position="124"/>
        <end position="145"/>
    </location>
</feature>
<evidence type="ECO:0000256" key="5">
    <source>
        <dbReference type="ARBA" id="ARBA00012452"/>
    </source>
</evidence>
<comment type="subcellular location">
    <subcellularLocation>
        <location evidence="3">Endoplasmic reticulum membrane</location>
        <topology evidence="3">Multi-pass membrane protein</topology>
    </subcellularLocation>
    <subcellularLocation>
        <location evidence="2">Mitochondrion outer membrane</location>
    </subcellularLocation>
</comment>
<dbReference type="InterPro" id="IPR023352">
    <property type="entry name" value="MAPEG-like_dom_sf"/>
</dbReference>
<evidence type="ECO:0000256" key="3">
    <source>
        <dbReference type="ARBA" id="ARBA00004477"/>
    </source>
</evidence>
<comment type="catalytic activity">
    <reaction evidence="16">
        <text>RX + glutathione = an S-substituted glutathione + a halide anion + H(+)</text>
        <dbReference type="Rhea" id="RHEA:16437"/>
        <dbReference type="ChEBI" id="CHEBI:15378"/>
        <dbReference type="ChEBI" id="CHEBI:16042"/>
        <dbReference type="ChEBI" id="CHEBI:17792"/>
        <dbReference type="ChEBI" id="CHEBI:57925"/>
        <dbReference type="ChEBI" id="CHEBI:90779"/>
        <dbReference type="EC" id="2.5.1.18"/>
    </reaction>
    <physiologicalReaction direction="left-to-right" evidence="16">
        <dbReference type="Rhea" id="RHEA:16438"/>
    </physiologicalReaction>
</comment>
<evidence type="ECO:0000256" key="12">
    <source>
        <dbReference type="ARBA" id="ARBA00023128"/>
    </source>
</evidence>
<dbReference type="FunFam" id="1.20.120.550:FF:000002">
    <property type="entry name" value="Microsomal glutathione S-transferase 1"/>
    <property type="match status" value="1"/>
</dbReference>
<comment type="subunit">
    <text evidence="14">Homotrimer; The trimer binds only one molecule of glutathione.</text>
</comment>
<evidence type="ECO:0000256" key="9">
    <source>
        <dbReference type="ARBA" id="ARBA00022824"/>
    </source>
</evidence>
<evidence type="ECO:0000256" key="4">
    <source>
        <dbReference type="ARBA" id="ARBA00010459"/>
    </source>
</evidence>
<dbReference type="Gene3D" id="1.20.120.550">
    <property type="entry name" value="Membrane associated eicosanoid/glutathione metabolism-like domain"/>
    <property type="match status" value="1"/>
</dbReference>
<evidence type="ECO:0000256" key="8">
    <source>
        <dbReference type="ARBA" id="ARBA00022787"/>
    </source>
</evidence>
<evidence type="ECO:0000256" key="6">
    <source>
        <dbReference type="ARBA" id="ARBA00022679"/>
    </source>
</evidence>
<keyword evidence="13 17" id="KW-0472">Membrane</keyword>
<dbReference type="PANTHER" id="PTHR10689">
    <property type="entry name" value="MICROSOMAL GLUTATHIONE S-TRANSFERASE 1"/>
    <property type="match status" value="1"/>
</dbReference>
<name>A0AAJ7BGX3_CEPCN</name>
<dbReference type="AlphaFoldDB" id="A0AAJ7BGX3"/>
<sequence length="146" mass="16972">MAIEIDPQLFGVFAFWSGILILKIMSMALLTAKQRFAKKVFANSEDLMNKSDAKVKYDDPDVERVRRAHQNDLENILPWFLITFIWLQTGPSVWLATQLIRAFAISRCTHSLFYAVVPKQPHRALSFFVGYWIMFYEAVSVILHFL</sequence>
<protein>
    <recommendedName>
        <fullName evidence="15">Microsomal glutathione S-transferase 1</fullName>
        <ecNumber evidence="5">2.5.1.18</ecNumber>
    </recommendedName>
</protein>
<evidence type="ECO:0000256" key="1">
    <source>
        <dbReference type="ARBA" id="ARBA00003701"/>
    </source>
</evidence>
<dbReference type="KEGG" id="ccin:107263226"/>
<keyword evidence="18" id="KW-1185">Reference proteome</keyword>
<organism evidence="18 19">
    <name type="scientific">Cephus cinctus</name>
    <name type="common">Wheat stem sawfly</name>
    <dbReference type="NCBI Taxonomy" id="211228"/>
    <lineage>
        <taxon>Eukaryota</taxon>
        <taxon>Metazoa</taxon>
        <taxon>Ecdysozoa</taxon>
        <taxon>Arthropoda</taxon>
        <taxon>Hexapoda</taxon>
        <taxon>Insecta</taxon>
        <taxon>Pterygota</taxon>
        <taxon>Neoptera</taxon>
        <taxon>Endopterygota</taxon>
        <taxon>Hymenoptera</taxon>
        <taxon>Cephoidea</taxon>
        <taxon>Cephidae</taxon>
        <taxon>Cephus</taxon>
    </lineage>
</organism>
<reference evidence="19" key="1">
    <citation type="submission" date="2025-08" db="UniProtKB">
        <authorList>
            <consortium name="RefSeq"/>
        </authorList>
    </citation>
    <scope>IDENTIFICATION</scope>
</reference>
<dbReference type="RefSeq" id="XP_015585660.1">
    <property type="nucleotide sequence ID" value="XM_015730174.1"/>
</dbReference>
<dbReference type="GeneID" id="107263226"/>
<dbReference type="CTD" id="44110"/>
<dbReference type="GO" id="GO:0005789">
    <property type="term" value="C:endoplasmic reticulum membrane"/>
    <property type="evidence" value="ECO:0007669"/>
    <property type="project" value="UniProtKB-SubCell"/>
</dbReference>
<dbReference type="Proteomes" id="UP000694920">
    <property type="component" value="Unplaced"/>
</dbReference>
<evidence type="ECO:0000313" key="19">
    <source>
        <dbReference type="RefSeq" id="XP_015585660.1"/>
    </source>
</evidence>
<feature type="transmembrane region" description="Helical" evidence="17">
    <location>
        <begin position="76"/>
        <end position="94"/>
    </location>
</feature>
<evidence type="ECO:0000256" key="11">
    <source>
        <dbReference type="ARBA" id="ARBA00022990"/>
    </source>
</evidence>
<dbReference type="Pfam" id="PF01124">
    <property type="entry name" value="MAPEG"/>
    <property type="match status" value="1"/>
</dbReference>
<keyword evidence="7 17" id="KW-0812">Transmembrane</keyword>